<name>A0A9Q5Z497_NOSLI</name>
<dbReference type="RefSeq" id="WP_099072773.1">
    <property type="nucleotide sequence ID" value="NZ_LAHD01000242.1"/>
</dbReference>
<comment type="caution">
    <text evidence="1">The sequence shown here is derived from an EMBL/GenBank/DDBJ whole genome shotgun (WGS) entry which is preliminary data.</text>
</comment>
<gene>
    <name evidence="1" type="ORF">VF08_37310</name>
</gene>
<evidence type="ECO:0000313" key="2">
    <source>
        <dbReference type="Proteomes" id="UP000222310"/>
    </source>
</evidence>
<organism evidence="1 2">
    <name type="scientific">Nostoc linckia z8</name>
    <dbReference type="NCBI Taxonomy" id="1628746"/>
    <lineage>
        <taxon>Bacteria</taxon>
        <taxon>Bacillati</taxon>
        <taxon>Cyanobacteriota</taxon>
        <taxon>Cyanophyceae</taxon>
        <taxon>Nostocales</taxon>
        <taxon>Nostocaceae</taxon>
        <taxon>Nostoc</taxon>
    </lineage>
</organism>
<dbReference type="Proteomes" id="UP000222310">
    <property type="component" value="Unassembled WGS sequence"/>
</dbReference>
<evidence type="ECO:0000313" key="1">
    <source>
        <dbReference type="EMBL" id="PHJ90647.1"/>
    </source>
</evidence>
<proteinExistence type="predicted"/>
<reference evidence="1 2" key="1">
    <citation type="submission" date="2015-02" db="EMBL/GenBank/DDBJ databases">
        <title>Nostoc linckia genome annotation.</title>
        <authorList>
            <person name="Zhou Z."/>
        </authorList>
    </citation>
    <scope>NUCLEOTIDE SEQUENCE [LARGE SCALE GENOMIC DNA]</scope>
    <source>
        <strain evidence="2">z8</strain>
    </source>
</reference>
<dbReference type="EMBL" id="LAHD01000242">
    <property type="protein sequence ID" value="PHJ90647.1"/>
    <property type="molecule type" value="Genomic_DNA"/>
</dbReference>
<accession>A0A9Q5Z497</accession>
<dbReference type="GeneID" id="57098748"/>
<protein>
    <submittedName>
        <fullName evidence="1">Uncharacterized protein</fullName>
    </submittedName>
</protein>
<sequence>MNSNFLLTFTATDKYQEENFKMSGDEIQAHFPKQLEMLQNSPCSAVAMPNKNGDCTVIIEKIESSLGINGQSNHHRTA</sequence>
<dbReference type="AlphaFoldDB" id="A0A9Q5Z497"/>